<dbReference type="Pfam" id="PF13458">
    <property type="entry name" value="Peripla_BP_6"/>
    <property type="match status" value="1"/>
</dbReference>
<proteinExistence type="inferred from homology"/>
<dbReference type="InterPro" id="IPR051010">
    <property type="entry name" value="BCAA_transport"/>
</dbReference>
<dbReference type="EMBL" id="MGER01000053">
    <property type="protein sequence ID" value="OGL87828.1"/>
    <property type="molecule type" value="Genomic_DNA"/>
</dbReference>
<dbReference type="PANTHER" id="PTHR30483">
    <property type="entry name" value="LEUCINE-SPECIFIC-BINDING PROTEIN"/>
    <property type="match status" value="1"/>
</dbReference>
<dbReference type="InterPro" id="IPR000709">
    <property type="entry name" value="Leu_Ile_Val-bd"/>
</dbReference>
<dbReference type="InterPro" id="IPR028082">
    <property type="entry name" value="Peripla_BP_I"/>
</dbReference>
<evidence type="ECO:0000256" key="1">
    <source>
        <dbReference type="ARBA" id="ARBA00010062"/>
    </source>
</evidence>
<dbReference type="PRINTS" id="PR00337">
    <property type="entry name" value="LEUILEVALBP"/>
</dbReference>
<dbReference type="InterPro" id="IPR028081">
    <property type="entry name" value="Leu-bd"/>
</dbReference>
<comment type="similarity">
    <text evidence="1">Belongs to the leucine-binding protein family.</text>
</comment>
<evidence type="ECO:0000256" key="2">
    <source>
        <dbReference type="ARBA" id="ARBA00022448"/>
    </source>
</evidence>
<evidence type="ECO:0000313" key="6">
    <source>
        <dbReference type="EMBL" id="OGL87828.1"/>
    </source>
</evidence>
<evidence type="ECO:0000259" key="5">
    <source>
        <dbReference type="Pfam" id="PF13458"/>
    </source>
</evidence>
<organism evidence="6 7">
    <name type="scientific">Candidatus Uhrbacteria bacterium RIFCSPLOWO2_02_FULL_49_11</name>
    <dbReference type="NCBI Taxonomy" id="1802409"/>
    <lineage>
        <taxon>Bacteria</taxon>
        <taxon>Candidatus Uhriibacteriota</taxon>
    </lineage>
</organism>
<gene>
    <name evidence="6" type="ORF">A3I42_00425</name>
</gene>
<comment type="caution">
    <text evidence="6">The sequence shown here is derived from an EMBL/GenBank/DDBJ whole genome shotgun (WGS) entry which is preliminary data.</text>
</comment>
<feature type="domain" description="Leucine-binding protein" evidence="5">
    <location>
        <begin position="39"/>
        <end position="379"/>
    </location>
</feature>
<dbReference type="PANTHER" id="PTHR30483:SF6">
    <property type="entry name" value="PERIPLASMIC BINDING PROTEIN OF ABC TRANSPORTER FOR NATURAL AMINO ACIDS"/>
    <property type="match status" value="1"/>
</dbReference>
<name>A0A1F7VCF0_9BACT</name>
<dbReference type="Gene3D" id="3.40.50.2300">
    <property type="match status" value="2"/>
</dbReference>
<dbReference type="Proteomes" id="UP000178264">
    <property type="component" value="Unassembled WGS sequence"/>
</dbReference>
<evidence type="ECO:0000313" key="7">
    <source>
        <dbReference type="Proteomes" id="UP000178264"/>
    </source>
</evidence>
<dbReference type="SUPFAM" id="SSF53822">
    <property type="entry name" value="Periplasmic binding protein-like I"/>
    <property type="match status" value="1"/>
</dbReference>
<protein>
    <recommendedName>
        <fullName evidence="5">Leucine-binding protein domain-containing protein</fullName>
    </recommendedName>
</protein>
<sequence>MRKAIKWIIGASLIIAAIIALALAKQSAPLPQPQTTAEPIRIGLLLPLTGDGAAYGIPIQRSALMAQEEINASGGILGQRLEFIFEDGKCEAESGAAAAQKLIYIDKIKIIFGGACSSETLAAAPIAEEAKVLMISPSATSPDISNAGDYIFRTVTSDAGQGAIVAEYAYHTMHMRSAAILSEQTDYAQGLRNVFSARFQALGGAVVADERFLSKDTDLRSQILKIKNSGAEIIYLSPQTLPTSELIMKQLTAQEVRITLIGNENFVARDMIAKQPALYAGIVTSENYINEQDPLMSAFVTKYESQYREKPTLLAYMANMYSQLYLFKEGIEAVGSDATKLKDWLYTVKSWKHALGELTFDENGDRVGEYAIKEVQADGTLKELSVVKPQ</sequence>
<dbReference type="GO" id="GO:0006865">
    <property type="term" value="P:amino acid transport"/>
    <property type="evidence" value="ECO:0007669"/>
    <property type="project" value="UniProtKB-KW"/>
</dbReference>
<evidence type="ECO:0000256" key="4">
    <source>
        <dbReference type="ARBA" id="ARBA00022970"/>
    </source>
</evidence>
<reference evidence="6 7" key="1">
    <citation type="journal article" date="2016" name="Nat. Commun.">
        <title>Thousands of microbial genomes shed light on interconnected biogeochemical processes in an aquifer system.</title>
        <authorList>
            <person name="Anantharaman K."/>
            <person name="Brown C.T."/>
            <person name="Hug L.A."/>
            <person name="Sharon I."/>
            <person name="Castelle C.J."/>
            <person name="Probst A.J."/>
            <person name="Thomas B.C."/>
            <person name="Singh A."/>
            <person name="Wilkins M.J."/>
            <person name="Karaoz U."/>
            <person name="Brodie E.L."/>
            <person name="Williams K.H."/>
            <person name="Hubbard S.S."/>
            <person name="Banfield J.F."/>
        </authorList>
    </citation>
    <scope>NUCLEOTIDE SEQUENCE [LARGE SCALE GENOMIC DNA]</scope>
</reference>
<keyword evidence="3" id="KW-0732">Signal</keyword>
<keyword evidence="4" id="KW-0029">Amino-acid transport</keyword>
<dbReference type="AlphaFoldDB" id="A0A1F7VCF0"/>
<evidence type="ECO:0000256" key="3">
    <source>
        <dbReference type="ARBA" id="ARBA00022729"/>
    </source>
</evidence>
<keyword evidence="2" id="KW-0813">Transport</keyword>
<accession>A0A1F7VCF0</accession>
<dbReference type="CDD" id="cd19984">
    <property type="entry name" value="PBP1_ABC_ligand_binding-like"/>
    <property type="match status" value="1"/>
</dbReference>